<feature type="compositionally biased region" description="Low complexity" evidence="1">
    <location>
        <begin position="326"/>
        <end position="338"/>
    </location>
</feature>
<dbReference type="OMA" id="SWEMARH"/>
<feature type="compositionally biased region" description="Acidic residues" evidence="1">
    <location>
        <begin position="849"/>
        <end position="864"/>
    </location>
</feature>
<feature type="region of interest" description="Disordered" evidence="1">
    <location>
        <begin position="1524"/>
        <end position="1583"/>
    </location>
</feature>
<feature type="compositionally biased region" description="Polar residues" evidence="1">
    <location>
        <begin position="348"/>
        <end position="359"/>
    </location>
</feature>
<feature type="compositionally biased region" description="Acidic residues" evidence="1">
    <location>
        <begin position="878"/>
        <end position="892"/>
    </location>
</feature>
<keyword evidence="4" id="KW-1185">Reference proteome</keyword>
<feature type="region of interest" description="Disordered" evidence="1">
    <location>
        <begin position="1"/>
        <end position="359"/>
    </location>
</feature>
<feature type="compositionally biased region" description="Basic and acidic residues" evidence="1">
    <location>
        <begin position="110"/>
        <end position="125"/>
    </location>
</feature>
<feature type="compositionally biased region" description="Acidic residues" evidence="1">
    <location>
        <begin position="1524"/>
        <end position="1536"/>
    </location>
</feature>
<dbReference type="InterPro" id="IPR029044">
    <property type="entry name" value="Nucleotide-diphossugar_trans"/>
</dbReference>
<feature type="compositionally biased region" description="Acidic residues" evidence="1">
    <location>
        <begin position="91"/>
        <end position="102"/>
    </location>
</feature>
<feature type="compositionally biased region" description="Basic and acidic residues" evidence="1">
    <location>
        <begin position="1085"/>
        <end position="1096"/>
    </location>
</feature>
<feature type="transmembrane region" description="Helical" evidence="2">
    <location>
        <begin position="1452"/>
        <end position="1472"/>
    </location>
</feature>
<feature type="region of interest" description="Disordered" evidence="1">
    <location>
        <begin position="837"/>
        <end position="961"/>
    </location>
</feature>
<evidence type="ECO:0000256" key="1">
    <source>
        <dbReference type="SAM" id="MobiDB-lite"/>
    </source>
</evidence>
<feature type="compositionally biased region" description="Low complexity" evidence="1">
    <location>
        <begin position="239"/>
        <end position="259"/>
    </location>
</feature>
<feature type="region of interest" description="Disordered" evidence="1">
    <location>
        <begin position="1077"/>
        <end position="1096"/>
    </location>
</feature>
<dbReference type="OrthoDB" id="2590398at2759"/>
<keyword evidence="2" id="KW-1133">Transmembrane helix</keyword>
<feature type="compositionally biased region" description="Low complexity" evidence="1">
    <location>
        <begin position="147"/>
        <end position="173"/>
    </location>
</feature>
<accession>V5EFN7</accession>
<dbReference type="GeneID" id="27416821"/>
<dbReference type="Pfam" id="PF13641">
    <property type="entry name" value="Glyco_tranf_2_3"/>
    <property type="match status" value="1"/>
</dbReference>
<evidence type="ECO:0000313" key="3">
    <source>
        <dbReference type="EMBL" id="EST09326.1"/>
    </source>
</evidence>
<feature type="region of interest" description="Disordered" evidence="1">
    <location>
        <begin position="376"/>
        <end position="395"/>
    </location>
</feature>
<feature type="compositionally biased region" description="Basic and acidic residues" evidence="1">
    <location>
        <begin position="1572"/>
        <end position="1583"/>
    </location>
</feature>
<keyword evidence="2" id="KW-0812">Transmembrane</keyword>
<protein>
    <submittedName>
        <fullName evidence="3">Uncharacterized protein</fullName>
    </submittedName>
</protein>
<feature type="region of interest" description="Disordered" evidence="1">
    <location>
        <begin position="429"/>
        <end position="448"/>
    </location>
</feature>
<organism evidence="3 4">
    <name type="scientific">Kalmanozyma brasiliensis (strain GHG001)</name>
    <name type="common">Yeast</name>
    <name type="synonym">Pseudozyma brasiliensis</name>
    <dbReference type="NCBI Taxonomy" id="1365824"/>
    <lineage>
        <taxon>Eukaryota</taxon>
        <taxon>Fungi</taxon>
        <taxon>Dikarya</taxon>
        <taxon>Basidiomycota</taxon>
        <taxon>Ustilaginomycotina</taxon>
        <taxon>Ustilaginomycetes</taxon>
        <taxon>Ustilaginales</taxon>
        <taxon>Ustilaginaceae</taxon>
        <taxon>Kalmanozyma</taxon>
    </lineage>
</organism>
<reference evidence="4" key="1">
    <citation type="journal article" date="2013" name="Genome Announc.">
        <title>Draft genome sequence of Pseudozyma brasiliensis sp. nov. strain GHG001, a high producer of endo-1,4-xylanase isolated from an insect pest of sugarcane.</title>
        <authorList>
            <person name="Oliveira J.V.D.C."/>
            <person name="dos Santos R.A.C."/>
            <person name="Borges T.A."/>
            <person name="Riano-Pachon D.M."/>
            <person name="Goldman G.H."/>
        </authorList>
    </citation>
    <scope>NUCLEOTIDE SEQUENCE [LARGE SCALE GENOMIC DNA]</scope>
    <source>
        <strain evidence="4">GHG001</strain>
    </source>
</reference>
<dbReference type="STRING" id="1365824.V5EFN7"/>
<feature type="compositionally biased region" description="Low complexity" evidence="1">
    <location>
        <begin position="492"/>
        <end position="514"/>
    </location>
</feature>
<feature type="transmembrane region" description="Helical" evidence="2">
    <location>
        <begin position="768"/>
        <end position="784"/>
    </location>
</feature>
<evidence type="ECO:0000256" key="2">
    <source>
        <dbReference type="SAM" id="Phobius"/>
    </source>
</evidence>
<name>V5EFN7_KALBG</name>
<evidence type="ECO:0000313" key="4">
    <source>
        <dbReference type="Proteomes" id="UP000019377"/>
    </source>
</evidence>
<feature type="transmembrane region" description="Helical" evidence="2">
    <location>
        <begin position="1410"/>
        <end position="1432"/>
    </location>
</feature>
<proteinExistence type="predicted"/>
<dbReference type="Proteomes" id="UP000019377">
    <property type="component" value="Unassembled WGS sequence"/>
</dbReference>
<dbReference type="Gene3D" id="3.90.550.10">
    <property type="entry name" value="Spore Coat Polysaccharide Biosynthesis Protein SpsA, Chain A"/>
    <property type="match status" value="1"/>
</dbReference>
<dbReference type="HOGENOM" id="CLU_245211_0_0_1"/>
<dbReference type="EMBL" id="KI545853">
    <property type="protein sequence ID" value="EST09326.1"/>
    <property type="molecule type" value="Genomic_DNA"/>
</dbReference>
<dbReference type="eggNOG" id="ENOG502QUSG">
    <property type="taxonomic scope" value="Eukaryota"/>
</dbReference>
<keyword evidence="2" id="KW-0472">Membrane</keyword>
<feature type="transmembrane region" description="Helical" evidence="2">
    <location>
        <begin position="804"/>
        <end position="826"/>
    </location>
</feature>
<feature type="region of interest" description="Disordered" evidence="1">
    <location>
        <begin position="480"/>
        <end position="597"/>
    </location>
</feature>
<sequence>MDNDSTPPRPSRQAEQADPSQDAGSSAFADLPSPNARQSRIRSVASESWAPINFARPITLRPDSVEPPADAQAAASNRSSYIAQGMTSGSEDTEWHDADDDSTSPPMSPWERRTASSSSQHDRFRPSTPLKNRRKGMINDKKLTIDTSSSKAGSSRRAASESSAPAPASTEPAQLPARPPRAMRKLSDRLMKVATSASPTGSGKKDSPVDSLAPPPSAGIRWAPFTPTKRSPLGEKGRSPVAASTSPASGSATVSSSGSDKTAVAVPRYGFNPDFQLGGKTEPGASPRSGKGTSPTKPSPTYAGLAQGGGVKSMLYANTASPSTPLSPRAPVPAASPRTMNAPGTPRTPLNTRFTNSPTSYQGVLLTTITRTDSDDKHLAVPGAPGTPIRGRNRSASVAGGIKGFVRGGAAEVIPRLEMRVLERPRRGSQFYGLGGARPSDPSKRHSLATEQPVMMGKTDSATEAPQDASPRVRDFARSAALDKLTSDSTGRVRSQSNSRRASAASPRMRMSFSFARRERRNTAGTTASGVSRRSERSQRSNRSVAHKRKSLPIAGPGSIKSKPPSLLERRVSLAPPSMRRQDSSMQPDSDESEDENDVINEMHTRVTNIQEAKRWILTHRPSMDANAPPTFVDEHRPVLAMRRPTYAASVFQQARLMEAELQADAALHSTNALNVSAIGSNFHIAGLPPKTPMTARPGTIYDVQDPTDLPRPGTALAVVPQPRTWQQSTLHYLGAPFRLVQRQIDPKYVLTMMDPREIIFPLSLKKVALWIIYGGVIAMLYLLDRYYHWWGKLDHAVHGKNFYIMGVLYGFEPVMILIIMCVARVPDARKVPDRTVLVPRGRDSTELPSEDEESESSSDDESVASEQVATQVHSTILEEEPEEQEENEVDSEMQNKDDGTKRNSKRLSGLHPPAMRRMSTRVTTSSGGLLSVPPERRGSAATSGSGNLAVPRTPAFDPRNRRSTIILHEPLNVDSIGAQLERVGRPSADWLRRPSADYRRPSVISQRRPSDNSQRRPSATSHQIMLARTASKESHKSSYFTSVAAAAGARPGTTTPGPNQEVVDEKPDTTVVVAAPQSDSSGELDEKKDVSELEKPEDTRIAMGSITHPSFTESTALIIPCHNADVEVLKAVLFAALVHFEPWQIFIIDNGNSPQPPTDMEAQIRTQPMFARVNYVWSPLGNKNIAQFVGAKAAAVLNLDYVLTIDDDVIIPANFAAPMHIINETTTAVCYPITAVDHKGDRPTFVGWQDIEYKLSALAKMAEAKMCGVLFPHGAASFWRRDTMIRVLYRHDLVYFADDVKMGLELQALGEFMGIDASISFETVAPETFLGPKTAGTPNYYNQRVRSWEMARHTLYYQFTKRFLFSLNGARGPVAIGWQKFTQFYNTTTNFIDWIRLPMFILLGGSGMFWLKSFAFILFLPILPLIPYRFIKTRNRPDLHPHLMDMLTYGIYKLLYSIVCIFGGIRSMLVFHPNHKHKPTLTEMEAAKDERCIWMREDFMQQSGGQGDLRDEPQMIMLDDEAELEREEQQEEAEQGAEMTEAALVNTLPENGEKGGEAASINVLRRPSTRISHELPTVHEGR</sequence>
<feature type="region of interest" description="Disordered" evidence="1">
    <location>
        <begin position="1000"/>
        <end position="1023"/>
    </location>
</feature>
<dbReference type="SUPFAM" id="SSF53448">
    <property type="entry name" value="Nucleotide-diphospho-sugar transferases"/>
    <property type="match status" value="1"/>
</dbReference>
<dbReference type="RefSeq" id="XP_016294315.1">
    <property type="nucleotide sequence ID" value="XM_016434222.1"/>
</dbReference>
<feature type="compositionally biased region" description="Polar residues" evidence="1">
    <location>
        <begin position="74"/>
        <end position="90"/>
    </location>
</feature>
<gene>
    <name evidence="3" type="ORF">PSEUBRA_SCAF11g01128</name>
</gene>